<dbReference type="Proteomes" id="UP000008076">
    <property type="component" value="Unassembled WGS sequence"/>
</dbReference>
<organism evidence="2">
    <name type="scientific">Entamoeba dispar (strain ATCC PRA-260 / SAW760)</name>
    <dbReference type="NCBI Taxonomy" id="370354"/>
    <lineage>
        <taxon>Eukaryota</taxon>
        <taxon>Amoebozoa</taxon>
        <taxon>Evosea</taxon>
        <taxon>Archamoebae</taxon>
        <taxon>Mastigamoebida</taxon>
        <taxon>Entamoebidae</taxon>
        <taxon>Entamoeba</taxon>
    </lineage>
</organism>
<evidence type="ECO:0008006" key="3">
    <source>
        <dbReference type="Google" id="ProtNLM"/>
    </source>
</evidence>
<sequence length="299" mass="34323">MVIETKQHVKEREFKNKENRVEEEVFSLINQNEIDKLIKYCDRKYLTKKIIKIKEGNGVIDLRELKTMSLRIELEKGNLQIFFSKNLKDIELYSGKGIINVDLENSALSNIKIVGNVRNNGTYLYTINNHTNKIDIESDKCIQLFCKNSSNLMEMRISADFDEIVFEKKLTATVYISNKNKKGKVVLRNIPSFFYNVTIEGKGKGIDVSVRAPISNLIIKGRVPSIEIEAEPWISGGTLIIDTDKSIQTMIKPINNYSLFKYIGKPTLIGNFNINLFEFYSEFVIPLLTNMNGLLILHQ</sequence>
<protein>
    <recommendedName>
        <fullName evidence="3">Adhesin domain-containing protein</fullName>
    </recommendedName>
</protein>
<dbReference type="GeneID" id="5881163"/>
<keyword evidence="2" id="KW-1185">Reference proteome</keyword>
<dbReference type="RefSeq" id="XP_001736175.1">
    <property type="nucleotide sequence ID" value="XM_001736123.1"/>
</dbReference>
<gene>
    <name evidence="1" type="ORF">EDI_091680</name>
</gene>
<dbReference type="KEGG" id="edi:EDI_091680"/>
<dbReference type="AlphaFoldDB" id="B0ED00"/>
<evidence type="ECO:0000313" key="2">
    <source>
        <dbReference type="Proteomes" id="UP000008076"/>
    </source>
</evidence>
<reference evidence="2" key="1">
    <citation type="submission" date="2007-12" db="EMBL/GenBank/DDBJ databases">
        <title>Annotation of Entamoeba dispar SAW760.</title>
        <authorList>
            <person name="Lorenzi H."/>
            <person name="Inman J."/>
            <person name="Schobel S."/>
            <person name="Amedeo P."/>
            <person name="Caler E."/>
        </authorList>
    </citation>
    <scope>NUCLEOTIDE SEQUENCE [LARGE SCALE GENOMIC DNA]</scope>
    <source>
        <strain evidence="2">ATCC PRA-260 / SAW760</strain>
    </source>
</reference>
<evidence type="ECO:0000313" key="1">
    <source>
        <dbReference type="EMBL" id="EDR27417.1"/>
    </source>
</evidence>
<proteinExistence type="predicted"/>
<dbReference type="EMBL" id="DS548800">
    <property type="protein sequence ID" value="EDR27417.1"/>
    <property type="molecule type" value="Genomic_DNA"/>
</dbReference>
<name>B0ED00_ENTDS</name>
<accession>B0ED00</accession>